<proteinExistence type="predicted"/>
<keyword evidence="2" id="KW-0808">Transferase</keyword>
<dbReference type="GO" id="GO:0008080">
    <property type="term" value="F:N-acetyltransferase activity"/>
    <property type="evidence" value="ECO:0007669"/>
    <property type="project" value="TreeGrafter"/>
</dbReference>
<evidence type="ECO:0000313" key="3">
    <source>
        <dbReference type="Proteomes" id="UP000035265"/>
    </source>
</evidence>
<comment type="caution">
    <text evidence="2">The sequence shown here is derived from an EMBL/GenBank/DDBJ whole genome shotgun (WGS) entry which is preliminary data.</text>
</comment>
<organism evidence="2 3">
    <name type="scientific">Cellulosimicrobium funkei</name>
    <dbReference type="NCBI Taxonomy" id="264251"/>
    <lineage>
        <taxon>Bacteria</taxon>
        <taxon>Bacillati</taxon>
        <taxon>Actinomycetota</taxon>
        <taxon>Actinomycetes</taxon>
        <taxon>Micrococcales</taxon>
        <taxon>Promicromonosporaceae</taxon>
        <taxon>Cellulosimicrobium</taxon>
    </lineage>
</organism>
<dbReference type="InterPro" id="IPR039143">
    <property type="entry name" value="GNPNAT1-like"/>
</dbReference>
<dbReference type="PANTHER" id="PTHR13355:SF22">
    <property type="entry name" value="SLL0786 PROTEIN"/>
    <property type="match status" value="1"/>
</dbReference>
<dbReference type="InterPro" id="IPR000182">
    <property type="entry name" value="GNAT_dom"/>
</dbReference>
<dbReference type="PATRIC" id="fig|264251.5.peg.3424"/>
<dbReference type="EMBL" id="JNBQ01000030">
    <property type="protein sequence ID" value="KLN33597.1"/>
    <property type="molecule type" value="Genomic_DNA"/>
</dbReference>
<name>A0A0H2L0A1_9MICO</name>
<dbReference type="SUPFAM" id="SSF55729">
    <property type="entry name" value="Acyl-CoA N-acyltransferases (Nat)"/>
    <property type="match status" value="1"/>
</dbReference>
<accession>A0A0H2L0A1</accession>
<dbReference type="RefSeq" id="WP_197088838.1">
    <property type="nucleotide sequence ID" value="NZ_JNBQ01000030.1"/>
</dbReference>
<sequence length="173" mass="17962">MSDDVPGAGTGRLVVERVVDDGGLAAAHALRLAVFVDEQGVPVEEEIDDLDTAATTTHVLVRDRERDGAVVGTGRLLTDPAHPGEVHIGRVAVSASARGTGAGAAVMRALEEIALAEHAVPGPDGRRAVRVLLSAQVQAIGFYERLGYAVSGPVYLDAGIDHRDAVKTLTTDV</sequence>
<dbReference type="InterPro" id="IPR016181">
    <property type="entry name" value="Acyl_CoA_acyltransferase"/>
</dbReference>
<protein>
    <submittedName>
        <fullName evidence="2">GCN5 family acetyltransferase</fullName>
    </submittedName>
</protein>
<dbReference type="PROSITE" id="PS51186">
    <property type="entry name" value="GNAT"/>
    <property type="match status" value="1"/>
</dbReference>
<dbReference type="Proteomes" id="UP000035265">
    <property type="component" value="Unassembled WGS sequence"/>
</dbReference>
<evidence type="ECO:0000259" key="1">
    <source>
        <dbReference type="PROSITE" id="PS51186"/>
    </source>
</evidence>
<feature type="domain" description="N-acetyltransferase" evidence="1">
    <location>
        <begin position="14"/>
        <end position="170"/>
    </location>
</feature>
<keyword evidence="3" id="KW-1185">Reference proteome</keyword>
<dbReference type="CDD" id="cd04301">
    <property type="entry name" value="NAT_SF"/>
    <property type="match status" value="1"/>
</dbReference>
<dbReference type="PANTHER" id="PTHR13355">
    <property type="entry name" value="GLUCOSAMINE 6-PHOSPHATE N-ACETYLTRANSFERASE"/>
    <property type="match status" value="1"/>
</dbReference>
<evidence type="ECO:0000313" key="2">
    <source>
        <dbReference type="EMBL" id="KLN33597.1"/>
    </source>
</evidence>
<dbReference type="STRING" id="264251.FB00_16860"/>
<gene>
    <name evidence="2" type="ORF">FB00_16860</name>
</gene>
<dbReference type="Pfam" id="PF00583">
    <property type="entry name" value="Acetyltransf_1"/>
    <property type="match status" value="1"/>
</dbReference>
<dbReference type="AlphaFoldDB" id="A0A0H2L0A1"/>
<dbReference type="Gene3D" id="3.40.630.30">
    <property type="match status" value="1"/>
</dbReference>
<reference evidence="2 3" key="1">
    <citation type="submission" date="2014-05" db="EMBL/GenBank/DDBJ databases">
        <title>Cellulosimicrobium funkei U11 genome.</title>
        <authorList>
            <person name="Hu C."/>
            <person name="Gong Y."/>
            <person name="Wan W."/>
            <person name="Jiang M."/>
        </authorList>
    </citation>
    <scope>NUCLEOTIDE SEQUENCE [LARGE SCALE GENOMIC DNA]</scope>
    <source>
        <strain evidence="2 3">U11</strain>
    </source>
</reference>